<sequence length="161" mass="19243">MKTLKIIPILFFSLVFNCYGQNKQKDNPNKIKPDENIQVNKEYDEQGNLIKYDSIYSYSYSSSSKLNDSIKMQFQRHFKNHSFFNDAFFDNFFKNDSLIDPFDQRNFFFDGFINQDDDIKNMMRRMDSIQQMFFNLQTGPMIPAEPEKIKPNTEKTSFKQI</sequence>
<dbReference type="RefSeq" id="WP_345275984.1">
    <property type="nucleotide sequence ID" value="NZ_BAABJW010000002.1"/>
</dbReference>
<accession>A0ABP9C9C5</accession>
<organism evidence="1 2">
    <name type="scientific">Litoribaculum gwangyangense</name>
    <dbReference type="NCBI Taxonomy" id="1130722"/>
    <lineage>
        <taxon>Bacteria</taxon>
        <taxon>Pseudomonadati</taxon>
        <taxon>Bacteroidota</taxon>
        <taxon>Flavobacteriia</taxon>
        <taxon>Flavobacteriales</taxon>
        <taxon>Flavobacteriaceae</taxon>
        <taxon>Litoribaculum</taxon>
    </lineage>
</organism>
<evidence type="ECO:0000313" key="2">
    <source>
        <dbReference type="Proteomes" id="UP001501433"/>
    </source>
</evidence>
<proteinExistence type="predicted"/>
<gene>
    <name evidence="1" type="ORF">GCM10023330_11290</name>
</gene>
<evidence type="ECO:0000313" key="1">
    <source>
        <dbReference type="EMBL" id="GAA4806533.1"/>
    </source>
</evidence>
<reference evidence="2" key="1">
    <citation type="journal article" date="2019" name="Int. J. Syst. Evol. Microbiol.">
        <title>The Global Catalogue of Microorganisms (GCM) 10K type strain sequencing project: providing services to taxonomists for standard genome sequencing and annotation.</title>
        <authorList>
            <consortium name="The Broad Institute Genomics Platform"/>
            <consortium name="The Broad Institute Genome Sequencing Center for Infectious Disease"/>
            <person name="Wu L."/>
            <person name="Ma J."/>
        </authorList>
    </citation>
    <scope>NUCLEOTIDE SEQUENCE [LARGE SCALE GENOMIC DNA]</scope>
    <source>
        <strain evidence="2">JCM 18325</strain>
    </source>
</reference>
<comment type="caution">
    <text evidence="1">The sequence shown here is derived from an EMBL/GenBank/DDBJ whole genome shotgun (WGS) entry which is preliminary data.</text>
</comment>
<dbReference type="Proteomes" id="UP001501433">
    <property type="component" value="Unassembled WGS sequence"/>
</dbReference>
<dbReference type="EMBL" id="BAABJW010000002">
    <property type="protein sequence ID" value="GAA4806533.1"/>
    <property type="molecule type" value="Genomic_DNA"/>
</dbReference>
<name>A0ABP9C9C5_9FLAO</name>
<keyword evidence="2" id="KW-1185">Reference proteome</keyword>
<protein>
    <submittedName>
        <fullName evidence="1">Uncharacterized protein</fullName>
    </submittedName>
</protein>